<dbReference type="AlphaFoldDB" id="A0A1L5YD23"/>
<reference evidence="4 5" key="2">
    <citation type="submission" date="2019-06" db="EMBL/GenBank/DDBJ databases">
        <title>A hidden player of endosymbiotic evolution: DNA virus triggered massive gene transfer.</title>
        <authorList>
            <person name="Matsuo M."/>
            <person name="Katahata A."/>
            <person name="Tachikawa M."/>
            <person name="Minakuchi Y."/>
            <person name="Noguchi H."/>
            <person name="Toyoda A."/>
            <person name="Fujiyama A."/>
            <person name="Suzuki Y."/>
            <person name="Satoh S."/>
            <person name="Nakayama T."/>
            <person name="Kamikawa R."/>
            <person name="Nomura M."/>
            <person name="Inagaki Y."/>
            <person name="Ishida K."/>
            <person name="Obokata J."/>
        </authorList>
    </citation>
    <scope>NUCLEOTIDE SEQUENCE [LARGE SCALE GENOMIC DNA]</scope>
    <source>
        <strain evidence="4 5">MYN1</strain>
    </source>
</reference>
<dbReference type="Pfam" id="PF02152">
    <property type="entry name" value="FolB"/>
    <property type="match status" value="1"/>
</dbReference>
<keyword evidence="2" id="KW-0934">Plastid</keyword>
<sequence>MPRDYIHIRRLKLWARVGVLPHERELGQWFEVNLSLGLDLNSSNHDDSLDHCYDYSLAIQSLQSLTQNLVCFTIEAFSEHCLDKLEDLYGPLPVRIEIIKCNAPILGFSGEVSVEKYRRW</sequence>
<dbReference type="Proteomes" id="UP000503178">
    <property type="component" value="Chromatophore Pltd"/>
</dbReference>
<dbReference type="NCBIfam" id="TIGR00526">
    <property type="entry name" value="folB_dom"/>
    <property type="match status" value="1"/>
</dbReference>
<dbReference type="EMBL" id="KX897545">
    <property type="protein sequence ID" value="APP88611.1"/>
    <property type="molecule type" value="Genomic_DNA"/>
</dbReference>
<dbReference type="EMBL" id="LC490351">
    <property type="protein sequence ID" value="BBL86598.1"/>
    <property type="molecule type" value="Genomic_DNA"/>
</dbReference>
<dbReference type="InterPro" id="IPR043133">
    <property type="entry name" value="GTP-CH-I_C/QueF"/>
</dbReference>
<evidence type="ECO:0000259" key="1">
    <source>
        <dbReference type="SMART" id="SM00905"/>
    </source>
</evidence>
<evidence type="ECO:0000313" key="3">
    <source>
        <dbReference type="EMBL" id="AQX45378.1"/>
    </source>
</evidence>
<dbReference type="InterPro" id="IPR006157">
    <property type="entry name" value="FolB_dom"/>
</dbReference>
<gene>
    <name evidence="4" type="primary">MYN1_Chr_774</name>
    <name evidence="2" type="ORF">PCKR_851</name>
    <name evidence="3" type="ORF">PFK_851</name>
    <name evidence="4" type="ORF">PMYN1_Chma793</name>
</gene>
<dbReference type="SMART" id="SM00905">
    <property type="entry name" value="FolB"/>
    <property type="match status" value="1"/>
</dbReference>
<geneLocation type="plastid" evidence="2"/>
<name>A0A1L5YD23_9EUKA</name>
<dbReference type="Gene3D" id="3.30.1130.10">
    <property type="match status" value="1"/>
</dbReference>
<dbReference type="GO" id="GO:0006760">
    <property type="term" value="P:folic acid-containing compound metabolic process"/>
    <property type="evidence" value="ECO:0007669"/>
    <property type="project" value="InterPro"/>
</dbReference>
<evidence type="ECO:0000313" key="2">
    <source>
        <dbReference type="EMBL" id="APP88611.1"/>
    </source>
</evidence>
<protein>
    <submittedName>
        <fullName evidence="4">Possible dihydroneopterin aldolase</fullName>
    </submittedName>
    <submittedName>
        <fullName evidence="2">Putative dihydroneopterin aldolase</fullName>
    </submittedName>
</protein>
<feature type="domain" description="Dihydroneopterin aldolase/epimerase" evidence="1">
    <location>
        <begin position="6"/>
        <end position="118"/>
    </location>
</feature>
<dbReference type="EMBL" id="KY124271">
    <property type="protein sequence ID" value="AQX45378.1"/>
    <property type="molecule type" value="Genomic_DNA"/>
</dbReference>
<evidence type="ECO:0000313" key="5">
    <source>
        <dbReference type="Proteomes" id="UP000503178"/>
    </source>
</evidence>
<dbReference type="GO" id="GO:0004150">
    <property type="term" value="F:dihydroneopterin aldolase activity"/>
    <property type="evidence" value="ECO:0007669"/>
    <property type="project" value="InterPro"/>
</dbReference>
<keyword evidence="5" id="KW-1185">Reference proteome</keyword>
<organism evidence="2">
    <name type="scientific">Paulinella micropora</name>
    <dbReference type="NCBI Taxonomy" id="1928728"/>
    <lineage>
        <taxon>Eukaryota</taxon>
        <taxon>Sar</taxon>
        <taxon>Rhizaria</taxon>
        <taxon>Cercozoa</taxon>
        <taxon>Imbricatea</taxon>
        <taxon>Silicofilosea</taxon>
        <taxon>Euglyphida</taxon>
        <taxon>Paulinellidae</taxon>
        <taxon>Paulinella</taxon>
    </lineage>
</organism>
<proteinExistence type="predicted"/>
<accession>A0A1L5YD23</accession>
<evidence type="ECO:0000313" key="4">
    <source>
        <dbReference type="EMBL" id="BBL86598.1"/>
    </source>
</evidence>
<dbReference type="SUPFAM" id="SSF55620">
    <property type="entry name" value="Tetrahydrobiopterin biosynthesis enzymes-like"/>
    <property type="match status" value="1"/>
</dbReference>
<reference evidence="2" key="1">
    <citation type="journal article" date="2017" name="Protist">
        <title>Diversity of the Photosynthetic Paulinella Species, with the Description of Paulinella micropora sp. nov. and the Chromatophore Genome Sequence for strain KR01.</title>
        <authorList>
            <person name="Lhee D."/>
            <person name="Yang E.C."/>
            <person name="Kim J.I."/>
            <person name="Nakayama T."/>
            <person name="Zuccarello G."/>
            <person name="Andersen R.A."/>
            <person name="Yoon H.S."/>
        </authorList>
    </citation>
    <scope>NUCLEOTIDE SEQUENCE</scope>
    <source>
        <strain evidence="3">FK01</strain>
        <strain evidence="2">KR01</strain>
    </source>
</reference>